<comment type="subunit">
    <text evidence="5">In the native structure, TdcB is in a dimeric form, whereas in the TdcB-AMP complex, it exists in a tetrameric form (dimer of dimers).</text>
</comment>
<dbReference type="InterPro" id="IPR000634">
    <property type="entry name" value="Ser/Thr_deHydtase_PyrdxlP-BS"/>
</dbReference>
<comment type="caution">
    <text evidence="14">The sequence shown here is derived from an EMBL/GenBank/DDBJ whole genome shotgun (WGS) entry which is preliminary data.</text>
</comment>
<keyword evidence="8" id="KW-0021">Allosteric enzyme</keyword>
<organism evidence="14 15">
    <name type="scientific">Bifidobacterium bombi DSM 19703</name>
    <dbReference type="NCBI Taxonomy" id="1341695"/>
    <lineage>
        <taxon>Bacteria</taxon>
        <taxon>Bacillati</taxon>
        <taxon>Actinomycetota</taxon>
        <taxon>Actinomycetes</taxon>
        <taxon>Bifidobacteriales</taxon>
        <taxon>Bifidobacteriaceae</taxon>
        <taxon>Bifidobacterium</taxon>
    </lineage>
</organism>
<evidence type="ECO:0000256" key="7">
    <source>
        <dbReference type="ARBA" id="ARBA00022248"/>
    </source>
</evidence>
<sequence>MYLCPTCGFLRIAVVFGRHNYCMDISDAEAYAASDHKSDLEVAVGRLEGTVRHTPTVFSKTLTDRVGFDVAMKLENLQETGSFKIRGAYNKIAGLSPQDLSRGLVTASAGNHAQGVAYASRERGAKATIVMPQSTPPLKVDATKSYGADVVLFGETFDESEAYARELASEQGMVLVHPFDDYQVLCGQGTIALEILQDRPDITDVVVPLGGGGLGSGIAMAIKTFRPDVRVIGAIPSQSPAWKMSFAAGHVVAAEKVNTSAEGVAVKRPGDLTFALLETYLDDLVEVSETGISQMILLMLEKHKLVVEAAGAVSLAALEQLGRQSQVFSKAKGAHVVVPVVSGGNIDTVTIGAVIQGGMISRGRIMQFAVELPDVPGQLVKVATILARLRANVIELNHDQFKAAGHYRNGVLLEVTVETNGSEHIKRILSSLEEEGLHPRQIY</sequence>
<evidence type="ECO:0000256" key="8">
    <source>
        <dbReference type="ARBA" id="ARBA00022533"/>
    </source>
</evidence>
<evidence type="ECO:0000256" key="9">
    <source>
        <dbReference type="ARBA" id="ARBA00022898"/>
    </source>
</evidence>
<evidence type="ECO:0000313" key="14">
    <source>
        <dbReference type="EMBL" id="KFF30444.1"/>
    </source>
</evidence>
<name>A0A086BND0_9BIFI</name>
<dbReference type="EMBL" id="ATLK01000004">
    <property type="protein sequence ID" value="KFF30444.1"/>
    <property type="molecule type" value="Genomic_DNA"/>
</dbReference>
<dbReference type="GO" id="GO:0030170">
    <property type="term" value="F:pyridoxal phosphate binding"/>
    <property type="evidence" value="ECO:0007669"/>
    <property type="project" value="InterPro"/>
</dbReference>
<keyword evidence="10 14" id="KW-0456">Lyase</keyword>
<evidence type="ECO:0000256" key="1">
    <source>
        <dbReference type="ARBA" id="ARBA00001274"/>
    </source>
</evidence>
<dbReference type="GO" id="GO:0006565">
    <property type="term" value="P:L-serine catabolic process"/>
    <property type="evidence" value="ECO:0007669"/>
    <property type="project" value="TreeGrafter"/>
</dbReference>
<reference evidence="14 15" key="1">
    <citation type="journal article" date="2014" name="Appl. Environ. Microbiol.">
        <title>Genomic encyclopedia of type strains of the genus Bifidobacterium.</title>
        <authorList>
            <person name="Milani C."/>
            <person name="Lugli G.A."/>
            <person name="Duranti S."/>
            <person name="Turroni F."/>
            <person name="Bottacini F."/>
            <person name="Mangifesta M."/>
            <person name="Sanchez B."/>
            <person name="Viappiani A."/>
            <person name="Mancabelli L."/>
            <person name="Taminiau B."/>
            <person name="Delcenserie V."/>
            <person name="Barrangou R."/>
            <person name="Margolles A."/>
            <person name="van Sinderen D."/>
            <person name="Ventura M."/>
        </authorList>
    </citation>
    <scope>NUCLEOTIDE SEQUENCE [LARGE SCALE GENOMIC DNA]</scope>
    <source>
        <strain evidence="14 15">DSM 19703</strain>
    </source>
</reference>
<comment type="pathway">
    <text evidence="3">Amino-acid degradation; L-threonine degradation via propanoate pathway; propanoate from L-threonine: step 1/4.</text>
</comment>
<feature type="domain" description="ACT" evidence="13">
    <location>
        <begin position="367"/>
        <end position="443"/>
    </location>
</feature>
<dbReference type="InterPro" id="IPR002912">
    <property type="entry name" value="ACT_dom"/>
</dbReference>
<protein>
    <recommendedName>
        <fullName evidence="7">L-threonine dehydratase catabolic TdcB</fullName>
        <ecNumber evidence="6">4.3.1.19</ecNumber>
    </recommendedName>
    <alternativeName>
        <fullName evidence="12">Threonine deaminase</fullName>
    </alternativeName>
</protein>
<comment type="catalytic activity">
    <reaction evidence="1">
        <text>L-threonine = 2-oxobutanoate + NH4(+)</text>
        <dbReference type="Rhea" id="RHEA:22108"/>
        <dbReference type="ChEBI" id="CHEBI:16763"/>
        <dbReference type="ChEBI" id="CHEBI:28938"/>
        <dbReference type="ChEBI" id="CHEBI:57926"/>
        <dbReference type="EC" id="4.3.1.19"/>
    </reaction>
</comment>
<dbReference type="InterPro" id="IPR001926">
    <property type="entry name" value="TrpB-like_PALP"/>
</dbReference>
<evidence type="ECO:0000256" key="10">
    <source>
        <dbReference type="ARBA" id="ARBA00023239"/>
    </source>
</evidence>
<gene>
    <name evidence="14" type="ORF">BBOMB_1620</name>
</gene>
<comment type="function">
    <text evidence="11">Catalyzes the anaerobic formation of alpha-ketobutyrate and ammonia from threonine in a two-step reaction. The first step involved a dehydration of threonine and a production of enamine intermediates (aminocrotonate), which tautomerizes to its imine form (iminobutyrate). Both intermediates are unstable and short-lived. The second step is the nonenzymatic hydrolysis of the enamine/imine intermediates to form 2-ketobutyrate and free ammonia. In the low water environment of the cell, the second step is accelerated by RidA.</text>
</comment>
<dbReference type="PANTHER" id="PTHR48078:SF6">
    <property type="entry name" value="L-THREONINE DEHYDRATASE CATABOLIC TDCB"/>
    <property type="match status" value="1"/>
</dbReference>
<dbReference type="InterPro" id="IPR050147">
    <property type="entry name" value="Ser/Thr_Dehydratase"/>
</dbReference>
<evidence type="ECO:0000256" key="6">
    <source>
        <dbReference type="ARBA" id="ARBA00012096"/>
    </source>
</evidence>
<dbReference type="GO" id="GO:0009097">
    <property type="term" value="P:isoleucine biosynthetic process"/>
    <property type="evidence" value="ECO:0007669"/>
    <property type="project" value="TreeGrafter"/>
</dbReference>
<dbReference type="GO" id="GO:0004794">
    <property type="term" value="F:threonine deaminase activity"/>
    <property type="evidence" value="ECO:0007669"/>
    <property type="project" value="UniProtKB-EC"/>
</dbReference>
<dbReference type="Proteomes" id="UP000028730">
    <property type="component" value="Unassembled WGS sequence"/>
</dbReference>
<dbReference type="InterPro" id="IPR044561">
    <property type="entry name" value="ACT_ThrD-II-like"/>
</dbReference>
<keyword evidence="15" id="KW-1185">Reference proteome</keyword>
<dbReference type="CDD" id="cd01562">
    <property type="entry name" value="Thr-dehyd"/>
    <property type="match status" value="1"/>
</dbReference>
<dbReference type="InterPro" id="IPR005789">
    <property type="entry name" value="Thr_deHydtase_catblc"/>
</dbReference>
<accession>A0A086BND0</accession>
<dbReference type="Gene3D" id="3.40.50.1100">
    <property type="match status" value="2"/>
</dbReference>
<dbReference type="STRING" id="1341695.BBOMB_1620"/>
<dbReference type="PROSITE" id="PS00165">
    <property type="entry name" value="DEHYDRATASE_SER_THR"/>
    <property type="match status" value="1"/>
</dbReference>
<dbReference type="EC" id="4.3.1.19" evidence="6"/>
<evidence type="ECO:0000256" key="2">
    <source>
        <dbReference type="ARBA" id="ARBA00001933"/>
    </source>
</evidence>
<dbReference type="SUPFAM" id="SSF53686">
    <property type="entry name" value="Tryptophan synthase beta subunit-like PLP-dependent enzymes"/>
    <property type="match status" value="1"/>
</dbReference>
<dbReference type="NCBIfam" id="TIGR01127">
    <property type="entry name" value="ilvA_1Cterm"/>
    <property type="match status" value="1"/>
</dbReference>
<dbReference type="Pfam" id="PF00291">
    <property type="entry name" value="PALP"/>
    <property type="match status" value="1"/>
</dbReference>
<evidence type="ECO:0000313" key="15">
    <source>
        <dbReference type="Proteomes" id="UP000028730"/>
    </source>
</evidence>
<dbReference type="GO" id="GO:0003941">
    <property type="term" value="F:L-serine ammonia-lyase activity"/>
    <property type="evidence" value="ECO:0007669"/>
    <property type="project" value="TreeGrafter"/>
</dbReference>
<proteinExistence type="inferred from homology"/>
<dbReference type="InterPro" id="IPR036052">
    <property type="entry name" value="TrpB-like_PALP_sf"/>
</dbReference>
<dbReference type="AlphaFoldDB" id="A0A086BND0"/>
<evidence type="ECO:0000256" key="12">
    <source>
        <dbReference type="ARBA" id="ARBA00031427"/>
    </source>
</evidence>
<evidence type="ECO:0000256" key="3">
    <source>
        <dbReference type="ARBA" id="ARBA00004958"/>
    </source>
</evidence>
<comment type="similarity">
    <text evidence="4">Belongs to the serine/threonine dehydratase family.</text>
</comment>
<evidence type="ECO:0000256" key="5">
    <source>
        <dbReference type="ARBA" id="ARBA00011447"/>
    </source>
</evidence>
<evidence type="ECO:0000259" key="13">
    <source>
        <dbReference type="PROSITE" id="PS51671"/>
    </source>
</evidence>
<dbReference type="FunFam" id="3.40.50.1100:FF:000005">
    <property type="entry name" value="Threonine dehydratase catabolic"/>
    <property type="match status" value="1"/>
</dbReference>
<dbReference type="PROSITE" id="PS51671">
    <property type="entry name" value="ACT"/>
    <property type="match status" value="1"/>
</dbReference>
<comment type="cofactor">
    <cofactor evidence="2">
        <name>pyridoxal 5'-phosphate</name>
        <dbReference type="ChEBI" id="CHEBI:597326"/>
    </cofactor>
</comment>
<dbReference type="CDD" id="cd04886">
    <property type="entry name" value="ACT_ThrD-II-like"/>
    <property type="match status" value="1"/>
</dbReference>
<keyword evidence="9" id="KW-0663">Pyridoxal phosphate</keyword>
<evidence type="ECO:0000256" key="4">
    <source>
        <dbReference type="ARBA" id="ARBA00010869"/>
    </source>
</evidence>
<evidence type="ECO:0000256" key="11">
    <source>
        <dbReference type="ARBA" id="ARBA00025527"/>
    </source>
</evidence>
<dbReference type="eggNOG" id="COG1171">
    <property type="taxonomic scope" value="Bacteria"/>
</dbReference>
<dbReference type="GO" id="GO:0006567">
    <property type="term" value="P:L-threonine catabolic process"/>
    <property type="evidence" value="ECO:0007669"/>
    <property type="project" value="InterPro"/>
</dbReference>
<dbReference type="PANTHER" id="PTHR48078">
    <property type="entry name" value="THREONINE DEHYDRATASE, MITOCHONDRIAL-RELATED"/>
    <property type="match status" value="1"/>
</dbReference>